<sequence length="119" mass="13813">MKRIERSYTIRLKREALALVQEVGIEEASYQLNIGRGTVHGWTKQANIIREFKGSAKSKTLKIQGRKEIFPSVPDLVTIQPEWMTTYLAGKVNDELALERMIKRMAKRNRKRLKQLTKS</sequence>
<gene>
    <name evidence="1" type="ORF">PHPALM_6624</name>
</gene>
<dbReference type="SUPFAM" id="SSF46689">
    <property type="entry name" value="Homeodomain-like"/>
    <property type="match status" value="1"/>
</dbReference>
<accession>A0A2P4YEC5</accession>
<dbReference type="OrthoDB" id="93641at2759"/>
<keyword evidence="2" id="KW-1185">Reference proteome</keyword>
<evidence type="ECO:0000313" key="1">
    <source>
        <dbReference type="EMBL" id="POM76172.1"/>
    </source>
</evidence>
<reference evidence="1 2" key="1">
    <citation type="journal article" date="2017" name="Genome Biol. Evol.">
        <title>Phytophthora megakarya and P. palmivora, closely related causal agents of cacao black pod rot, underwent increases in genome sizes and gene numbers by different mechanisms.</title>
        <authorList>
            <person name="Ali S.S."/>
            <person name="Shao J."/>
            <person name="Lary D.J."/>
            <person name="Kronmiller B."/>
            <person name="Shen D."/>
            <person name="Strem M.D."/>
            <person name="Amoako-Attah I."/>
            <person name="Akrofi A.Y."/>
            <person name="Begoude B.A."/>
            <person name="Ten Hoopen G.M."/>
            <person name="Coulibaly K."/>
            <person name="Kebe B.I."/>
            <person name="Melnick R.L."/>
            <person name="Guiltinan M.J."/>
            <person name="Tyler B.M."/>
            <person name="Meinhardt L.W."/>
            <person name="Bailey B.A."/>
        </authorList>
    </citation>
    <scope>NUCLEOTIDE SEQUENCE [LARGE SCALE GENOMIC DNA]</scope>
    <source>
        <strain evidence="2">sbr112.9</strain>
    </source>
</reference>
<comment type="caution">
    <text evidence="1">The sequence shown here is derived from an EMBL/GenBank/DDBJ whole genome shotgun (WGS) entry which is preliminary data.</text>
</comment>
<dbReference type="EMBL" id="NCKW01003518">
    <property type="protein sequence ID" value="POM76172.1"/>
    <property type="molecule type" value="Genomic_DNA"/>
</dbReference>
<proteinExistence type="predicted"/>
<evidence type="ECO:0008006" key="3">
    <source>
        <dbReference type="Google" id="ProtNLM"/>
    </source>
</evidence>
<name>A0A2P4YEC5_9STRA</name>
<dbReference type="InterPro" id="IPR009057">
    <property type="entry name" value="Homeodomain-like_sf"/>
</dbReference>
<organism evidence="1 2">
    <name type="scientific">Phytophthora palmivora</name>
    <dbReference type="NCBI Taxonomy" id="4796"/>
    <lineage>
        <taxon>Eukaryota</taxon>
        <taxon>Sar</taxon>
        <taxon>Stramenopiles</taxon>
        <taxon>Oomycota</taxon>
        <taxon>Peronosporomycetes</taxon>
        <taxon>Peronosporales</taxon>
        <taxon>Peronosporaceae</taxon>
        <taxon>Phytophthora</taxon>
    </lineage>
</organism>
<dbReference type="Proteomes" id="UP000237271">
    <property type="component" value="Unassembled WGS sequence"/>
</dbReference>
<protein>
    <recommendedName>
        <fullName evidence="3">Transposase</fullName>
    </recommendedName>
</protein>
<dbReference type="AlphaFoldDB" id="A0A2P4YEC5"/>
<evidence type="ECO:0000313" key="2">
    <source>
        <dbReference type="Proteomes" id="UP000237271"/>
    </source>
</evidence>